<dbReference type="Proteomes" id="UP000299084">
    <property type="component" value="Unassembled WGS sequence"/>
</dbReference>
<feature type="compositionally biased region" description="Gly residues" evidence="2">
    <location>
        <begin position="953"/>
        <end position="963"/>
    </location>
</feature>
<protein>
    <submittedName>
        <fullName evidence="3">Uncharacterized protein</fullName>
    </submittedName>
</protein>
<proteinExistence type="inferred from homology"/>
<sequence>MFPTARSVGVLAPFLYRIESTLKCTPDSFTVISALLVTPKASQKRHWSQDPNDKKEPAVGKSGDRVFQIEVRAERRPQRLHRMRKQAGGDRGSHPAFISHNKEFGSDSKGQGKRKTSQNAVKGLGEVRGLPLGTSNGEGGTRARRPRKPLSVLPKKQTGRPGRSAPLPPALVFPLTPATEAGCRAVALRGYPTPPPSTSHFHVHVESHGVNRARHPVASHVVWRGRGGLRRDRLRRRAGRSQRWGRGFGREPGVLGRCVARPDRRGARQPSGGGRGGERQARRAALSPNRQDGLGSPGRRGSQPLQPRRSACSASTAHFGAGRKPHVHGRKAEKPTARIHPARGGSGDGLGAACCGIRGSQGAKGEGDSGWGVRARHGGGRKNESRGHRGGWGALEWARRAGASQGGPENRPSAQKLRGWCLNRSRQALDVPFPSTLEAEIARGSLAPDADPTEAVRKELTVTAASWRLSSRGADGAALAFCPRPSLATWGHSRVGLGGDPVRCTQLHLRGTLGRWQRAQGHRRAGGRWDLAPPSNWIPPPANFHRHTFWTTSSGDAPASALGPLFPLSQGGGRRLRSNLVSLPRQRILPRGPFTVGPPLLPVLALGRIGGFQWRSHLLSTLLSPGPMPVEWRGLPSGRVGQLQSLSCLSAGQLPFIHWVSSEPVLLGGLCVLAGTLCPGAGLPPLRSSAHQAGPRPREPAGLPGASARLPSSFLVSQRALTVLPRPTATLFAACVSCILPGSREFFQVKWQGRSGEQPALQNLEHPDVGWREGGAVGGDGGGGRDSHLTACSSCGGSVIVSQCKSDGMSPLLRSLHWLHSHSEHKPLVAPSSPRLLRSHLLPLLTHVAAPPDSSHLLHGTTSGWSNCSLEESASNGSYTADNFAAESEGPGPSLFSMWHVLPHSVMPAFQGSSVPCRTQVLEERTETLPLDGEWLDSGRATGFAEGWAGDSGKAGRGRGGVQARGRLGERRNPATFHWGALQCNFSLDFRAGGVHPEVFSALAGKAAPVGSPRCGLLAAKAHESQGPRQTVKGVLEDLDGAPRLIEVEVFTKKQRPGPQAGSGEGRRQTDRSAFRLQVPRESAAERAQGSLLSWRVPSDPAPLLARPSVPEAPQHPRHKSRHPTSLHQCHTLPEGGRSTRGLGPRALRLWLSLVDNLPFFSLILPQGADFHVASPPPQHPGCRVSAFGLFPLLRSPCYPITQRLHSAQRSWEPHCGEEEVVALGPCWGQEGHELPLLIGGGLDRRKQGLRGAFGCNSDLKAMIQLVLVAQGLGDSRA</sequence>
<dbReference type="EMBL" id="JWIN03000037">
    <property type="protein sequence ID" value="KAB1252691.1"/>
    <property type="molecule type" value="Genomic_DNA"/>
</dbReference>
<evidence type="ECO:0000313" key="3">
    <source>
        <dbReference type="EMBL" id="KAB1252691.1"/>
    </source>
</evidence>
<organism evidence="3 4">
    <name type="scientific">Camelus dromedarius</name>
    <name type="common">Dromedary</name>
    <name type="synonym">Arabian camel</name>
    <dbReference type="NCBI Taxonomy" id="9838"/>
    <lineage>
        <taxon>Eukaryota</taxon>
        <taxon>Metazoa</taxon>
        <taxon>Chordata</taxon>
        <taxon>Craniata</taxon>
        <taxon>Vertebrata</taxon>
        <taxon>Euteleostomi</taxon>
        <taxon>Mammalia</taxon>
        <taxon>Eutheria</taxon>
        <taxon>Laurasiatheria</taxon>
        <taxon>Artiodactyla</taxon>
        <taxon>Tylopoda</taxon>
        <taxon>Camelidae</taxon>
        <taxon>Camelus</taxon>
    </lineage>
</organism>
<evidence type="ECO:0000256" key="1">
    <source>
        <dbReference type="ARBA" id="ARBA00007073"/>
    </source>
</evidence>
<evidence type="ECO:0000313" key="4">
    <source>
        <dbReference type="Proteomes" id="UP000299084"/>
    </source>
</evidence>
<feature type="region of interest" description="Disordered" evidence="2">
    <location>
        <begin position="41"/>
        <end position="62"/>
    </location>
</feature>
<name>A0A5N4C1G0_CAMDR</name>
<comment type="similarity">
    <text evidence="1">Belongs to the CTAG/PCC1 family.</text>
</comment>
<feature type="region of interest" description="Disordered" evidence="2">
    <location>
        <begin position="234"/>
        <end position="348"/>
    </location>
</feature>
<feature type="region of interest" description="Disordered" evidence="2">
    <location>
        <begin position="360"/>
        <end position="391"/>
    </location>
</feature>
<reference evidence="3 4" key="1">
    <citation type="journal article" date="2019" name="Mol. Ecol. Resour.">
        <title>Improving Illumina assemblies with Hi-C and long reads: an example with the North African dromedary.</title>
        <authorList>
            <person name="Elbers J.P."/>
            <person name="Rogers M.F."/>
            <person name="Perelman P.L."/>
            <person name="Proskuryakova A.A."/>
            <person name="Serdyukova N.A."/>
            <person name="Johnson W.E."/>
            <person name="Horin P."/>
            <person name="Corander J."/>
            <person name="Murphy D."/>
            <person name="Burger P.A."/>
        </authorList>
    </citation>
    <scope>NUCLEOTIDE SEQUENCE [LARGE SCALE GENOMIC DNA]</scope>
    <source>
        <strain evidence="3">Drom800</strain>
        <tissue evidence="3">Blood</tissue>
    </source>
</reference>
<evidence type="ECO:0000256" key="2">
    <source>
        <dbReference type="SAM" id="MobiDB-lite"/>
    </source>
</evidence>
<comment type="caution">
    <text evidence="3">The sequence shown here is derived from an EMBL/GenBank/DDBJ whole genome shotgun (WGS) entry which is preliminary data.</text>
</comment>
<feature type="compositionally biased region" description="Basic and acidic residues" evidence="2">
    <location>
        <begin position="47"/>
        <end position="62"/>
    </location>
</feature>
<feature type="region of interest" description="Disordered" evidence="2">
    <location>
        <begin position="75"/>
        <end position="170"/>
    </location>
</feature>
<dbReference type="InterPro" id="IPR015419">
    <property type="entry name" value="CTAG/Pcc1"/>
</dbReference>
<gene>
    <name evidence="3" type="ORF">Cadr_000002444</name>
</gene>
<dbReference type="AlphaFoldDB" id="A0A5N4C1G0"/>
<feature type="compositionally biased region" description="Basic residues" evidence="2">
    <location>
        <begin position="1116"/>
        <end position="1125"/>
    </location>
</feature>
<feature type="region of interest" description="Disordered" evidence="2">
    <location>
        <begin position="946"/>
        <end position="965"/>
    </location>
</feature>
<accession>A0A5N4C1G0</accession>
<dbReference type="Pfam" id="PF09341">
    <property type="entry name" value="Pcc1"/>
    <property type="match status" value="1"/>
</dbReference>
<feature type="region of interest" description="Disordered" evidence="2">
    <location>
        <begin position="1049"/>
        <end position="1139"/>
    </location>
</feature>
<feature type="compositionally biased region" description="Basic and acidic residues" evidence="2">
    <location>
        <begin position="1065"/>
        <end position="1074"/>
    </location>
</feature>
<keyword evidence="4" id="KW-1185">Reference proteome</keyword>